<reference evidence="4" key="1">
    <citation type="journal article" date="2010" name="Nat. Biotechnol.">
        <title>Draft genome sequence of the oilseed species Ricinus communis.</title>
        <authorList>
            <person name="Chan A.P."/>
            <person name="Crabtree J."/>
            <person name="Zhao Q."/>
            <person name="Lorenzi H."/>
            <person name="Orvis J."/>
            <person name="Puiu D."/>
            <person name="Melake-Berhan A."/>
            <person name="Jones K.M."/>
            <person name="Redman J."/>
            <person name="Chen G."/>
            <person name="Cahoon E.B."/>
            <person name="Gedil M."/>
            <person name="Stanke M."/>
            <person name="Haas B.J."/>
            <person name="Wortman J.R."/>
            <person name="Fraser-Liggett C.M."/>
            <person name="Ravel J."/>
            <person name="Rabinowicz P.D."/>
        </authorList>
    </citation>
    <scope>NUCLEOTIDE SEQUENCE [LARGE SCALE GENOMIC DNA]</scope>
    <source>
        <strain evidence="4">cv. Hale</strain>
    </source>
</reference>
<dbReference type="InParanoid" id="B9RNA3"/>
<sequence length="547" mass="61777">MVVIKENGDDTFLVKYQSSGNNDEAGTKVNVDSLHIRPVPPHYADRNFELLEKVDAQYDCCWRSGLITKLLAGRRFKIYFKHGNVEKELDYSKIRPHAEWIDGQWKCKYKEVMVASDDKRKLGNVHCHSDKPDMSVRLDRSGATEGRTEEKVPCSTTTRNLLEQSLHFNEKIPSNILPPSKKIKLAAPNNTGTHSCSSRKSIEEDAVDVPLSVAALPLTKMPIETPTIETLRGLATRTTGGRRTRFSKKPVITERVTAKTENTPAGKTNNLIQNSSRWLEKEFSLPVIVMIGCTWDNCKIISAQWAVPQSDIVLIRIKELPEKSRQQKVTEVKSQSSDIVTRKWRLTKPPFRSPQVSAAEVRLSSSYDIVYAATHINESGKKKKKGAKVPLVLALEAKGTELQGGETLKLMKDQMNLNDSAGDKVTKPLENRQDQLSELKHGLNQHKHGSSQRRKRGRPRKLVTISRMASEAGKEDHGIEDVANEIVLKVQPTNEVELPTQTRVEFTGMRGLEPENYFELPIRNVQCNEFQRLEGFLGMFNAMNFRD</sequence>
<dbReference type="EMBL" id="EQ973790">
    <property type="protein sequence ID" value="EEF47226.1"/>
    <property type="molecule type" value="Genomic_DNA"/>
</dbReference>
<name>B9RNA3_RICCO</name>
<evidence type="ECO:0000256" key="1">
    <source>
        <dbReference type="SAM" id="MobiDB-lite"/>
    </source>
</evidence>
<dbReference type="InterPro" id="IPR008395">
    <property type="entry name" value="Agenet-like_dom"/>
</dbReference>
<proteinExistence type="predicted"/>
<accession>B9RNA3</accession>
<keyword evidence="4" id="KW-1185">Reference proteome</keyword>
<evidence type="ECO:0000313" key="4">
    <source>
        <dbReference type="Proteomes" id="UP000008311"/>
    </source>
</evidence>
<dbReference type="Proteomes" id="UP000008311">
    <property type="component" value="Unassembled WGS sequence"/>
</dbReference>
<dbReference type="AlphaFoldDB" id="B9RNA3"/>
<evidence type="ECO:0000259" key="2">
    <source>
        <dbReference type="SMART" id="SM00743"/>
    </source>
</evidence>
<dbReference type="PANTHER" id="PTHR31917">
    <property type="entry name" value="AGENET DOMAIN-CONTAINING PROTEIN-RELATED"/>
    <property type="match status" value="1"/>
</dbReference>
<evidence type="ECO:0000313" key="3">
    <source>
        <dbReference type="EMBL" id="EEF47226.1"/>
    </source>
</evidence>
<feature type="domain" description="Agenet" evidence="2">
    <location>
        <begin position="46"/>
        <end position="102"/>
    </location>
</feature>
<protein>
    <recommendedName>
        <fullName evidence="2">Agenet domain-containing protein</fullName>
    </recommendedName>
</protein>
<organism evidence="3 4">
    <name type="scientific">Ricinus communis</name>
    <name type="common">Castor bean</name>
    <dbReference type="NCBI Taxonomy" id="3988"/>
    <lineage>
        <taxon>Eukaryota</taxon>
        <taxon>Viridiplantae</taxon>
        <taxon>Streptophyta</taxon>
        <taxon>Embryophyta</taxon>
        <taxon>Tracheophyta</taxon>
        <taxon>Spermatophyta</taxon>
        <taxon>Magnoliopsida</taxon>
        <taxon>eudicotyledons</taxon>
        <taxon>Gunneridae</taxon>
        <taxon>Pentapetalae</taxon>
        <taxon>rosids</taxon>
        <taxon>fabids</taxon>
        <taxon>Malpighiales</taxon>
        <taxon>Euphorbiaceae</taxon>
        <taxon>Acalyphoideae</taxon>
        <taxon>Acalypheae</taxon>
        <taxon>Ricinus</taxon>
    </lineage>
</organism>
<dbReference type="InterPro" id="IPR014002">
    <property type="entry name" value="Agenet_dom_plant"/>
</dbReference>
<dbReference type="Pfam" id="PF05641">
    <property type="entry name" value="Agenet"/>
    <property type="match status" value="2"/>
</dbReference>
<dbReference type="SMART" id="SM00743">
    <property type="entry name" value="Agenet"/>
    <property type="match status" value="1"/>
</dbReference>
<gene>
    <name evidence="3" type="ORF">RCOM_1345950</name>
</gene>
<dbReference type="eggNOG" id="ENOG502QTQX">
    <property type="taxonomic scope" value="Eukaryota"/>
</dbReference>
<feature type="region of interest" description="Disordered" evidence="1">
    <location>
        <begin position="438"/>
        <end position="461"/>
    </location>
</feature>
<dbReference type="PANTHER" id="PTHR31917:SF151">
    <property type="entry name" value="AGENET DOMAIN-CONTAINING PROTEIN"/>
    <property type="match status" value="1"/>
</dbReference>
<dbReference type="CDD" id="cd20406">
    <property type="entry name" value="Tudor_Agenet_AtDUF_rpt2_4"/>
    <property type="match status" value="1"/>
</dbReference>
<feature type="compositionally biased region" description="Basic residues" evidence="1">
    <location>
        <begin position="443"/>
        <end position="461"/>
    </location>
</feature>